<dbReference type="OrthoDB" id="2747330at2759"/>
<reference evidence="6 7" key="1">
    <citation type="submission" date="2014-02" db="EMBL/GenBank/DDBJ databases">
        <title>Transposable element dynamics among asymbiotic and ectomycorrhizal Amanita fungi.</title>
        <authorList>
            <consortium name="DOE Joint Genome Institute"/>
            <person name="Hess J."/>
            <person name="Skrede I."/>
            <person name="Wolfe B."/>
            <person name="LaButti K."/>
            <person name="Ohm R.A."/>
            <person name="Grigoriev I.V."/>
            <person name="Pringle A."/>
        </authorList>
    </citation>
    <scope>NUCLEOTIDE SEQUENCE [LARGE SCALE GENOMIC DNA]</scope>
    <source>
        <strain evidence="6 7">SKay4041</strain>
    </source>
</reference>
<feature type="region of interest" description="Disordered" evidence="2">
    <location>
        <begin position="28"/>
        <end position="53"/>
    </location>
</feature>
<evidence type="ECO:0000256" key="3">
    <source>
        <dbReference type="SAM" id="Phobius"/>
    </source>
</evidence>
<evidence type="ECO:0000256" key="2">
    <source>
        <dbReference type="SAM" id="MobiDB-lite"/>
    </source>
</evidence>
<dbReference type="GO" id="GO:0006508">
    <property type="term" value="P:proteolysis"/>
    <property type="evidence" value="ECO:0007669"/>
    <property type="project" value="InterPro"/>
</dbReference>
<feature type="transmembrane region" description="Helical" evidence="3">
    <location>
        <begin position="451"/>
        <end position="475"/>
    </location>
</feature>
<evidence type="ECO:0000256" key="4">
    <source>
        <dbReference type="SAM" id="SignalP"/>
    </source>
</evidence>
<evidence type="ECO:0000313" key="6">
    <source>
        <dbReference type="EMBL" id="PFH52720.1"/>
    </source>
</evidence>
<keyword evidence="3" id="KW-1133">Transmembrane helix</keyword>
<proteinExistence type="inferred from homology"/>
<dbReference type="Gene3D" id="2.40.70.10">
    <property type="entry name" value="Acid Proteases"/>
    <property type="match status" value="2"/>
</dbReference>
<dbReference type="PANTHER" id="PTHR47966">
    <property type="entry name" value="BETA-SITE APP-CLEAVING ENZYME, ISOFORM A-RELATED"/>
    <property type="match status" value="1"/>
</dbReference>
<keyword evidence="3" id="KW-0472">Membrane</keyword>
<gene>
    <name evidence="6" type="ORF">AMATHDRAFT_1778</name>
</gene>
<feature type="signal peptide" evidence="4">
    <location>
        <begin position="1"/>
        <end position="20"/>
    </location>
</feature>
<organism evidence="6 7">
    <name type="scientific">Amanita thiersii Skay4041</name>
    <dbReference type="NCBI Taxonomy" id="703135"/>
    <lineage>
        <taxon>Eukaryota</taxon>
        <taxon>Fungi</taxon>
        <taxon>Dikarya</taxon>
        <taxon>Basidiomycota</taxon>
        <taxon>Agaricomycotina</taxon>
        <taxon>Agaricomycetes</taxon>
        <taxon>Agaricomycetidae</taxon>
        <taxon>Agaricales</taxon>
        <taxon>Pluteineae</taxon>
        <taxon>Amanitaceae</taxon>
        <taxon>Amanita</taxon>
    </lineage>
</organism>
<evidence type="ECO:0000313" key="7">
    <source>
        <dbReference type="Proteomes" id="UP000242287"/>
    </source>
</evidence>
<feature type="compositionally biased region" description="Polar residues" evidence="2">
    <location>
        <begin position="41"/>
        <end position="53"/>
    </location>
</feature>
<protein>
    <recommendedName>
        <fullName evidence="5">Peptidase A1 domain-containing protein</fullName>
    </recommendedName>
</protein>
<evidence type="ECO:0000256" key="1">
    <source>
        <dbReference type="ARBA" id="ARBA00007447"/>
    </source>
</evidence>
<dbReference type="InterPro" id="IPR001461">
    <property type="entry name" value="Aspartic_peptidase_A1"/>
</dbReference>
<feature type="chain" id="PRO_5012450974" description="Peptidase A1 domain-containing protein" evidence="4">
    <location>
        <begin position="21"/>
        <end position="556"/>
    </location>
</feature>
<dbReference type="STRING" id="703135.A0A2A9NXV9"/>
<dbReference type="InterPro" id="IPR034164">
    <property type="entry name" value="Pepsin-like_dom"/>
</dbReference>
<dbReference type="InterPro" id="IPR033121">
    <property type="entry name" value="PEPTIDASE_A1"/>
</dbReference>
<dbReference type="Proteomes" id="UP000242287">
    <property type="component" value="Unassembled WGS sequence"/>
</dbReference>
<comment type="similarity">
    <text evidence="1">Belongs to the peptidase A1 family.</text>
</comment>
<dbReference type="Pfam" id="PF00026">
    <property type="entry name" value="Asp"/>
    <property type="match status" value="1"/>
</dbReference>
<feature type="region of interest" description="Disordered" evidence="2">
    <location>
        <begin position="482"/>
        <end position="501"/>
    </location>
</feature>
<dbReference type="PROSITE" id="PS51767">
    <property type="entry name" value="PEPTIDASE_A1"/>
    <property type="match status" value="1"/>
</dbReference>
<dbReference type="GO" id="GO:0004190">
    <property type="term" value="F:aspartic-type endopeptidase activity"/>
    <property type="evidence" value="ECO:0007669"/>
    <property type="project" value="InterPro"/>
</dbReference>
<dbReference type="AlphaFoldDB" id="A0A2A9NXV9"/>
<evidence type="ECO:0000259" key="5">
    <source>
        <dbReference type="PROSITE" id="PS51767"/>
    </source>
</evidence>
<dbReference type="InterPro" id="IPR021109">
    <property type="entry name" value="Peptidase_aspartic_dom_sf"/>
</dbReference>
<sequence>MKLLLPILHLLLLSLLPSSAHRVSFKQIKQSPSLQRRAPPDSQTSISGNDNKNVQDLTSVHDLVYLVDLTVGGVDYPVQLDTGSSDLWIKGNSTVPLPNVTRTETIYNLTYAVGWAAGYLAYAPIEFAGLSVPQQAFLDATEVNNPAISYGARGIAGLGFTSLSAIHVQGNHSNPDRSLLYNLFEANPSEPNFIGFILQRNNTKSGEAEGSFSIGEFEPDYDDIADTEPIPTWPVKSPKRWTILLDAVIVVDNIVVPTTSVIEAPSNKAVVLMDSGSSYTYAPKAIVDAIYSNATGAHFDTALGQWVVPCDYEVNMALQMGGQLFPVHPLDLTPHLSGDPTKCVGSFMPGTFSTGAGEFDWLVGDNFLRSVYAVYDFGDFDKSGTMGDPYMRLLSTVDPDQASIDFHKVRGGTPKTNITYTGLNGVAIEPVFSLSKDVTESIQLLGKFVPAMMAVVAFNALVLMGLILAGVIYLCRRRRRNVRSRPNRGRVSPMSPMPMNPRNSYIAGVEPSQRPHAYEPVSMALTEDTLFVPPSPAFRKFEDGTMRHGDRPKSVA</sequence>
<name>A0A2A9NXV9_9AGAR</name>
<dbReference type="PRINTS" id="PR00792">
    <property type="entry name" value="PEPSIN"/>
</dbReference>
<keyword evidence="7" id="KW-1185">Reference proteome</keyword>
<feature type="domain" description="Peptidase A1" evidence="5">
    <location>
        <begin position="65"/>
        <end position="386"/>
    </location>
</feature>
<dbReference type="EMBL" id="KZ301977">
    <property type="protein sequence ID" value="PFH52720.1"/>
    <property type="molecule type" value="Genomic_DNA"/>
</dbReference>
<dbReference type="SUPFAM" id="SSF50630">
    <property type="entry name" value="Acid proteases"/>
    <property type="match status" value="1"/>
</dbReference>
<dbReference type="CDD" id="cd05471">
    <property type="entry name" value="pepsin_like"/>
    <property type="match status" value="1"/>
</dbReference>
<accession>A0A2A9NXV9</accession>
<keyword evidence="4" id="KW-0732">Signal</keyword>
<dbReference type="PANTHER" id="PTHR47966:SF51">
    <property type="entry name" value="BETA-SITE APP-CLEAVING ENZYME, ISOFORM A-RELATED"/>
    <property type="match status" value="1"/>
</dbReference>
<keyword evidence="3" id="KW-0812">Transmembrane</keyword>